<dbReference type="InterPro" id="IPR008271">
    <property type="entry name" value="Ser/Thr_kinase_AS"/>
</dbReference>
<evidence type="ECO:0000313" key="7">
    <source>
        <dbReference type="Proteomes" id="UP001219933"/>
    </source>
</evidence>
<dbReference type="GO" id="GO:0005829">
    <property type="term" value="C:cytosol"/>
    <property type="evidence" value="ECO:0007669"/>
    <property type="project" value="TreeGrafter"/>
</dbReference>
<keyword evidence="7" id="KW-1185">Reference proteome</keyword>
<dbReference type="GO" id="GO:0035556">
    <property type="term" value="P:intracellular signal transduction"/>
    <property type="evidence" value="ECO:0007669"/>
    <property type="project" value="TreeGrafter"/>
</dbReference>
<feature type="region of interest" description="Disordered" evidence="4">
    <location>
        <begin position="216"/>
        <end position="295"/>
    </location>
</feature>
<feature type="compositionally biased region" description="Acidic residues" evidence="4">
    <location>
        <begin position="385"/>
        <end position="394"/>
    </location>
</feature>
<gene>
    <name evidence="6" type="primary">FUN31</name>
    <name evidence="6" type="ORF">MCUN1_001578</name>
</gene>
<sequence>MPLEHVGTTLDTLSYHRISREQSRGATISRAASDAQYSAKVRARRKREEAAANGDEDTDILSKLSGVNRSVSWGRSYGRPASLGTHHVSMGSPGSSSRTASTYSKNARQPTVDEECVQVKPASTTSSPASSSALSLRSIGAHGRTPSLGSKDIPSPSKAAMLTPLWDDQVDPISQPTLGITTATPLSINKDLPAVPVPEIDIVSHSPIDRPRLFRQESTDGERPTRTLSPSWVMMDGQGSFPRRSISTSAEARPENPSLGASRRHMNAYLARPRRSTPNLAHTLPYGPESMRGSRSLVASPTQAGFIMNTRAQLSSMFSRLFQDNEHQAESPRDSPASSVMSFSRRNSRDSDRSRNNNSNYLQNISQILPRPPPSPMVSAHPSSDEDISDDEDDPVRPNVLSNSVQGTPYSPGSGSLSDYELGSEIGRGAYGFVRRARFRSSSDDYPFIIKYIFKSCILADSWRKHRIYGILPAEIFIMMQAQSLPYDPPTEVPPYIIDREYWLERREKLLAEQRSGSSTGHPSVCGLVDFFEDPEYYYMVMPRFGEGRDLFDEVETSTFGLDTPHVRCYLGQLADALAFLHENGIVHRDVKDENVIIDEHDMVQLIDFGSASHVRAGRMFDTFSGTLDYAAAEILEGKPYEGPAQDIWAFGVVAFVLVCGECPFRDGTEACQGLAENSLPLQLLQRYCLGHDSDSDDDSVSNYDMDLVDSNNLNGKGAAYDLMDLIQQCLLLEPEQRPTVSQVMRHRFIMGPGGWTSASRPTM</sequence>
<keyword evidence="6" id="KW-0418">Kinase</keyword>
<dbReference type="GO" id="GO:0045719">
    <property type="term" value="P:negative regulation of glycogen biosynthetic process"/>
    <property type="evidence" value="ECO:0007669"/>
    <property type="project" value="TreeGrafter"/>
</dbReference>
<dbReference type="AlphaFoldDB" id="A0AAF0ETA6"/>
<feature type="compositionally biased region" description="Low complexity" evidence="4">
    <location>
        <begin position="121"/>
        <end position="136"/>
    </location>
</feature>
<dbReference type="GO" id="GO:0005524">
    <property type="term" value="F:ATP binding"/>
    <property type="evidence" value="ECO:0007669"/>
    <property type="project" value="UniProtKB-UniRule"/>
</dbReference>
<keyword evidence="6" id="KW-0723">Serine/threonine-protein kinase</keyword>
<feature type="compositionally biased region" description="Polar residues" evidence="4">
    <location>
        <begin position="92"/>
        <end position="109"/>
    </location>
</feature>
<evidence type="ECO:0000256" key="4">
    <source>
        <dbReference type="SAM" id="MobiDB-lite"/>
    </source>
</evidence>
<dbReference type="InterPro" id="IPR000719">
    <property type="entry name" value="Prot_kinase_dom"/>
</dbReference>
<organism evidence="6 7">
    <name type="scientific">Malassezia cuniculi</name>
    <dbReference type="NCBI Taxonomy" id="948313"/>
    <lineage>
        <taxon>Eukaryota</taxon>
        <taxon>Fungi</taxon>
        <taxon>Dikarya</taxon>
        <taxon>Basidiomycota</taxon>
        <taxon>Ustilaginomycotina</taxon>
        <taxon>Malasseziomycetes</taxon>
        <taxon>Malasseziales</taxon>
        <taxon>Malasseziaceae</taxon>
        <taxon>Malassezia</taxon>
    </lineage>
</organism>
<dbReference type="GO" id="GO:0004674">
    <property type="term" value="F:protein serine/threonine kinase activity"/>
    <property type="evidence" value="ECO:0007669"/>
    <property type="project" value="UniProtKB-KW"/>
</dbReference>
<dbReference type="EMBL" id="CP119878">
    <property type="protein sequence ID" value="WFD34734.1"/>
    <property type="molecule type" value="Genomic_DNA"/>
</dbReference>
<dbReference type="PANTHER" id="PTHR24346:SF51">
    <property type="entry name" value="PAS DOMAIN-CONTAINING SERINE_THREONINE-PROTEIN KINASE"/>
    <property type="match status" value="1"/>
</dbReference>
<evidence type="ECO:0000256" key="3">
    <source>
        <dbReference type="PROSITE-ProRule" id="PRU10141"/>
    </source>
</evidence>
<dbReference type="PANTHER" id="PTHR24346">
    <property type="entry name" value="MAP/MICROTUBULE AFFINITY-REGULATING KINASE"/>
    <property type="match status" value="1"/>
</dbReference>
<feature type="region of interest" description="Disordered" evidence="4">
    <location>
        <begin position="324"/>
        <end position="416"/>
    </location>
</feature>
<keyword evidence="6" id="KW-0808">Transferase</keyword>
<evidence type="ECO:0000256" key="2">
    <source>
        <dbReference type="ARBA" id="ARBA00022840"/>
    </source>
</evidence>
<reference evidence="6" key="1">
    <citation type="submission" date="2023-03" db="EMBL/GenBank/DDBJ databases">
        <title>Mating type loci evolution in Malassezia.</title>
        <authorList>
            <person name="Coelho M.A."/>
        </authorList>
    </citation>
    <scope>NUCLEOTIDE SEQUENCE</scope>
    <source>
        <strain evidence="6">CBS 11721</strain>
    </source>
</reference>
<dbReference type="Gene3D" id="1.10.510.10">
    <property type="entry name" value="Transferase(Phosphotransferase) domain 1"/>
    <property type="match status" value="1"/>
</dbReference>
<keyword evidence="2 3" id="KW-0067">ATP-binding</keyword>
<protein>
    <submittedName>
        <fullName evidence="6">Serine/threonine protein kinase</fullName>
    </submittedName>
</protein>
<dbReference type="Proteomes" id="UP001219933">
    <property type="component" value="Chromosome 2"/>
</dbReference>
<feature type="compositionally biased region" description="Basic and acidic residues" evidence="4">
    <location>
        <begin position="216"/>
        <end position="225"/>
    </location>
</feature>
<dbReference type="PROSITE" id="PS00108">
    <property type="entry name" value="PROTEIN_KINASE_ST"/>
    <property type="match status" value="1"/>
</dbReference>
<dbReference type="Pfam" id="PF00069">
    <property type="entry name" value="Pkinase"/>
    <property type="match status" value="1"/>
</dbReference>
<dbReference type="PROSITE" id="PS00107">
    <property type="entry name" value="PROTEIN_KINASE_ATP"/>
    <property type="match status" value="1"/>
</dbReference>
<feature type="binding site" evidence="3">
    <location>
        <position position="455"/>
    </location>
    <ligand>
        <name>ATP</name>
        <dbReference type="ChEBI" id="CHEBI:30616"/>
    </ligand>
</feature>
<feature type="compositionally biased region" description="Polar residues" evidence="4">
    <location>
        <begin position="400"/>
        <end position="416"/>
    </location>
</feature>
<dbReference type="InterPro" id="IPR011009">
    <property type="entry name" value="Kinase-like_dom_sf"/>
</dbReference>
<feature type="region of interest" description="Disordered" evidence="4">
    <location>
        <begin position="80"/>
        <end position="155"/>
    </location>
</feature>
<dbReference type="InterPro" id="IPR017441">
    <property type="entry name" value="Protein_kinase_ATP_BS"/>
</dbReference>
<proteinExistence type="predicted"/>
<dbReference type="Gene3D" id="3.30.200.20">
    <property type="entry name" value="Phosphorylase Kinase, domain 1"/>
    <property type="match status" value="1"/>
</dbReference>
<evidence type="ECO:0000259" key="5">
    <source>
        <dbReference type="PROSITE" id="PS50011"/>
    </source>
</evidence>
<dbReference type="SMART" id="SM00220">
    <property type="entry name" value="S_TKc"/>
    <property type="match status" value="1"/>
</dbReference>
<feature type="domain" description="Protein kinase" evidence="5">
    <location>
        <begin position="420"/>
        <end position="750"/>
    </location>
</feature>
<evidence type="ECO:0000313" key="6">
    <source>
        <dbReference type="EMBL" id="WFD34734.1"/>
    </source>
</evidence>
<evidence type="ECO:0000256" key="1">
    <source>
        <dbReference type="ARBA" id="ARBA00022741"/>
    </source>
</evidence>
<dbReference type="PROSITE" id="PS50011">
    <property type="entry name" value="PROTEIN_KINASE_DOM"/>
    <property type="match status" value="1"/>
</dbReference>
<dbReference type="SUPFAM" id="SSF56112">
    <property type="entry name" value="Protein kinase-like (PK-like)"/>
    <property type="match status" value="1"/>
</dbReference>
<accession>A0AAF0ETA6</accession>
<keyword evidence="1 3" id="KW-0547">Nucleotide-binding</keyword>
<dbReference type="GO" id="GO:0005634">
    <property type="term" value="C:nucleus"/>
    <property type="evidence" value="ECO:0007669"/>
    <property type="project" value="TreeGrafter"/>
</dbReference>
<feature type="compositionally biased region" description="Basic and acidic residues" evidence="4">
    <location>
        <begin position="324"/>
        <end position="333"/>
    </location>
</feature>
<name>A0AAF0ETA6_9BASI</name>